<dbReference type="AlphaFoldDB" id="A0A1Y1S344"/>
<accession>A0A1Y1S344</accession>
<sequence length="223" mass="23776">MKIRLICITAVLLIALIVPAAAQTSVVVESFSGKVEYQSGGAWTAVSTGLSIPEGATISTGFRSEAVLRIGDSTLEVQPLTRMRIDELAEREGTVKTDLYLRVGRVKAEVRRTGGLQQEFRLRSPVSTAAVRGTSFSYDGYNLQVVEGLVALINAYGQSAGIPAGVSITSDGIEIPPGTLQALEQQFGVNISAAQIEELVESLPVPTGYEDYGTATIPWIYPN</sequence>
<feature type="domain" description="FecR protein" evidence="2">
    <location>
        <begin position="57"/>
        <end position="150"/>
    </location>
</feature>
<dbReference type="InterPro" id="IPR006860">
    <property type="entry name" value="FecR"/>
</dbReference>
<dbReference type="STRING" id="1963862.B4O97_01225"/>
<dbReference type="EMBL" id="MWQY01000001">
    <property type="protein sequence ID" value="ORC38408.1"/>
    <property type="molecule type" value="Genomic_DNA"/>
</dbReference>
<dbReference type="Pfam" id="PF04773">
    <property type="entry name" value="FecR"/>
    <property type="match status" value="1"/>
</dbReference>
<organism evidence="3 4">
    <name type="scientific">Marispirochaeta aestuarii</name>
    <dbReference type="NCBI Taxonomy" id="1963862"/>
    <lineage>
        <taxon>Bacteria</taxon>
        <taxon>Pseudomonadati</taxon>
        <taxon>Spirochaetota</taxon>
        <taxon>Spirochaetia</taxon>
        <taxon>Spirochaetales</taxon>
        <taxon>Spirochaetaceae</taxon>
        <taxon>Marispirochaeta</taxon>
    </lineage>
</organism>
<keyword evidence="1" id="KW-0732">Signal</keyword>
<dbReference type="OrthoDB" id="368636at2"/>
<reference evidence="3 4" key="1">
    <citation type="submission" date="2017-03" db="EMBL/GenBank/DDBJ databases">
        <title>Draft Genome sequence of Marispirochaeta sp. strain JC444.</title>
        <authorList>
            <person name="Shivani Y."/>
            <person name="Subhash Y."/>
            <person name="Sasikala C."/>
            <person name="Ramana C."/>
        </authorList>
    </citation>
    <scope>NUCLEOTIDE SEQUENCE [LARGE SCALE GENOMIC DNA]</scope>
    <source>
        <strain evidence="3 4">JC444</strain>
    </source>
</reference>
<comment type="caution">
    <text evidence="3">The sequence shown here is derived from an EMBL/GenBank/DDBJ whole genome shotgun (WGS) entry which is preliminary data.</text>
</comment>
<dbReference type="RefSeq" id="WP_083047506.1">
    <property type="nucleotide sequence ID" value="NZ_MWQY01000001.1"/>
</dbReference>
<dbReference type="PANTHER" id="PTHR38731">
    <property type="entry name" value="LIPL45-RELATED LIPOPROTEIN-RELATED"/>
    <property type="match status" value="1"/>
</dbReference>
<proteinExistence type="predicted"/>
<dbReference type="Proteomes" id="UP000192343">
    <property type="component" value="Unassembled WGS sequence"/>
</dbReference>
<gene>
    <name evidence="3" type="ORF">B4O97_01225</name>
</gene>
<evidence type="ECO:0000313" key="3">
    <source>
        <dbReference type="EMBL" id="ORC38408.1"/>
    </source>
</evidence>
<name>A0A1Y1S344_9SPIO</name>
<protein>
    <recommendedName>
        <fullName evidence="2">FecR protein domain-containing protein</fullName>
    </recommendedName>
</protein>
<evidence type="ECO:0000313" key="4">
    <source>
        <dbReference type="Proteomes" id="UP000192343"/>
    </source>
</evidence>
<evidence type="ECO:0000256" key="1">
    <source>
        <dbReference type="SAM" id="SignalP"/>
    </source>
</evidence>
<keyword evidence="4" id="KW-1185">Reference proteome</keyword>
<evidence type="ECO:0000259" key="2">
    <source>
        <dbReference type="Pfam" id="PF04773"/>
    </source>
</evidence>
<feature type="chain" id="PRO_5012349910" description="FecR protein domain-containing protein" evidence="1">
    <location>
        <begin position="23"/>
        <end position="223"/>
    </location>
</feature>
<feature type="signal peptide" evidence="1">
    <location>
        <begin position="1"/>
        <end position="22"/>
    </location>
</feature>